<dbReference type="RefSeq" id="WP_017375782.1">
    <property type="nucleotide sequence ID" value="NZ_CP012510.1"/>
</dbReference>
<organism evidence="1 2">
    <name type="scientific">Piscirickettsia salmonis</name>
    <dbReference type="NCBI Taxonomy" id="1238"/>
    <lineage>
        <taxon>Bacteria</taxon>
        <taxon>Pseudomonadati</taxon>
        <taxon>Pseudomonadota</taxon>
        <taxon>Gammaproteobacteria</taxon>
        <taxon>Thiotrichales</taxon>
        <taxon>Piscirickettsiaceae</taxon>
        <taxon>Piscirickettsia</taxon>
    </lineage>
</organism>
<sequence>MSESIGALSEIYRDSDNGGNYVKLANITNIGEISSSRDKVDVTEYGSTQKKYKLGLKDHDEIQLDMNVAQDNSELKNLISDHDAGVERQFKIILATQPKRQIYEFTALITNHKIIAPLTEAISMSVSLQPTSVIVQSDEV</sequence>
<proteinExistence type="predicted"/>
<dbReference type="OrthoDB" id="5600775at2"/>
<keyword evidence="1" id="KW-0614">Plasmid</keyword>
<evidence type="ECO:0000313" key="1">
    <source>
        <dbReference type="EMBL" id="ALB24438.1"/>
    </source>
</evidence>
<geneLocation type="plasmid" evidence="1 2">
    <name>pPSB1-2</name>
</geneLocation>
<dbReference type="Proteomes" id="UP000029558">
    <property type="component" value="Plasmid pPSB1-2"/>
</dbReference>
<evidence type="ECO:0000313" key="2">
    <source>
        <dbReference type="Proteomes" id="UP000029558"/>
    </source>
</evidence>
<gene>
    <name evidence="1" type="ORF">KU39_2p35</name>
</gene>
<name>A0A6I5XZT0_PISSA</name>
<accession>A0A6I5XZT0</accession>
<dbReference type="EMBL" id="CP012510">
    <property type="protein sequence ID" value="ALB24438.1"/>
    <property type="molecule type" value="Genomic_DNA"/>
</dbReference>
<protein>
    <submittedName>
        <fullName evidence="1">Outer capsid protein Hoc</fullName>
    </submittedName>
</protein>
<dbReference type="AlphaFoldDB" id="A0A6I5XZT0"/>
<dbReference type="Gene3D" id="4.10.410.40">
    <property type="match status" value="1"/>
</dbReference>
<reference evidence="1 2" key="1">
    <citation type="journal article" date="2014" name="Genome Announc.">
        <title>Comparative Genome Analysis of Two Isolates of the Fish Pathogen Piscirickettsia salmonis from Different Hosts Reveals Major Differences in Virulence-Associated Secretion Systems.</title>
        <authorList>
            <person name="Bohle H."/>
            <person name="Henriquez P."/>
            <person name="Grothusen H."/>
            <person name="Navas E."/>
            <person name="Sandoval A."/>
            <person name="Bustamante F."/>
            <person name="Bustos P."/>
            <person name="Mancilla M."/>
        </authorList>
    </citation>
    <scope>NUCLEOTIDE SEQUENCE [LARGE SCALE GENOMIC DNA]</scope>
    <source>
        <strain evidence="2">B1-32597</strain>
    </source>
</reference>